<feature type="domain" description="Reverse transcriptase" evidence="16">
    <location>
        <begin position="393"/>
        <end position="572"/>
    </location>
</feature>
<dbReference type="GO" id="GO:0003676">
    <property type="term" value="F:nucleic acid binding"/>
    <property type="evidence" value="ECO:0007669"/>
    <property type="project" value="InterPro"/>
</dbReference>
<organism evidence="18 19">
    <name type="scientific">Trichuris muris</name>
    <name type="common">Mouse whipworm</name>
    <dbReference type="NCBI Taxonomy" id="70415"/>
    <lineage>
        <taxon>Eukaryota</taxon>
        <taxon>Metazoa</taxon>
        <taxon>Ecdysozoa</taxon>
        <taxon>Nematoda</taxon>
        <taxon>Enoplea</taxon>
        <taxon>Dorylaimia</taxon>
        <taxon>Trichinellida</taxon>
        <taxon>Trichuridae</taxon>
        <taxon>Trichuris</taxon>
    </lineage>
</organism>
<dbReference type="Pfam" id="PF20826">
    <property type="entry name" value="PHD_5"/>
    <property type="match status" value="1"/>
</dbReference>
<reference evidence="19" key="1">
    <citation type="submission" date="2019-12" db="UniProtKB">
        <authorList>
            <consortium name="WormBaseParasite"/>
        </authorList>
    </citation>
    <scope>IDENTIFICATION</scope>
</reference>
<dbReference type="Gene3D" id="1.10.340.70">
    <property type="match status" value="1"/>
</dbReference>
<dbReference type="Pfam" id="PF17921">
    <property type="entry name" value="Integrase_H2C2"/>
    <property type="match status" value="1"/>
</dbReference>
<dbReference type="FunFam" id="3.30.420.10:FF:000032">
    <property type="entry name" value="Retrovirus-related Pol polyprotein from transposon 297-like Protein"/>
    <property type="match status" value="1"/>
</dbReference>
<evidence type="ECO:0000259" key="16">
    <source>
        <dbReference type="PROSITE" id="PS50878"/>
    </source>
</evidence>
<keyword evidence="8" id="KW-0378">Hydrolase</keyword>
<dbReference type="InterPro" id="IPR019787">
    <property type="entry name" value="Znf_PHD-finger"/>
</dbReference>
<dbReference type="InterPro" id="IPR001965">
    <property type="entry name" value="Znf_PHD"/>
</dbReference>
<feature type="region of interest" description="Disordered" evidence="13">
    <location>
        <begin position="2295"/>
        <end position="2330"/>
    </location>
</feature>
<dbReference type="InterPro" id="IPR011011">
    <property type="entry name" value="Znf_FYVE_PHD"/>
</dbReference>
<dbReference type="GO" id="GO:0006325">
    <property type="term" value="P:chromatin organization"/>
    <property type="evidence" value="ECO:0007669"/>
    <property type="project" value="UniProtKB-KW"/>
</dbReference>
<dbReference type="SUPFAM" id="SSF56672">
    <property type="entry name" value="DNA/RNA polymerases"/>
    <property type="match status" value="1"/>
</dbReference>
<feature type="compositionally biased region" description="Polar residues" evidence="13">
    <location>
        <begin position="2062"/>
        <end position="2087"/>
    </location>
</feature>
<dbReference type="GO" id="GO:0042575">
    <property type="term" value="C:DNA polymerase complex"/>
    <property type="evidence" value="ECO:0007669"/>
    <property type="project" value="UniProtKB-ARBA"/>
</dbReference>
<feature type="compositionally biased region" description="Basic and acidic residues" evidence="13">
    <location>
        <begin position="1670"/>
        <end position="1685"/>
    </location>
</feature>
<feature type="domain" description="PHD-type" evidence="14">
    <location>
        <begin position="1699"/>
        <end position="1745"/>
    </location>
</feature>
<dbReference type="PROSITE" id="PS50878">
    <property type="entry name" value="RT_POL"/>
    <property type="match status" value="1"/>
</dbReference>
<dbReference type="GO" id="GO:0015074">
    <property type="term" value="P:DNA integration"/>
    <property type="evidence" value="ECO:0007669"/>
    <property type="project" value="InterPro"/>
</dbReference>
<dbReference type="InterPro" id="IPR012337">
    <property type="entry name" value="RNaseH-like_sf"/>
</dbReference>
<dbReference type="CDD" id="cd09274">
    <property type="entry name" value="RNase_HI_RT_Ty3"/>
    <property type="match status" value="1"/>
</dbReference>
<feature type="region of interest" description="Disordered" evidence="13">
    <location>
        <begin position="2349"/>
        <end position="2387"/>
    </location>
</feature>
<keyword evidence="18" id="KW-1185">Reference proteome</keyword>
<evidence type="ECO:0000256" key="3">
    <source>
        <dbReference type="ARBA" id="ARBA00022695"/>
    </source>
</evidence>
<dbReference type="STRING" id="70415.A0A5S6QW57"/>
<feature type="compositionally biased region" description="Polar residues" evidence="13">
    <location>
        <begin position="2123"/>
        <end position="2134"/>
    </location>
</feature>
<keyword evidence="2" id="KW-0808">Transferase</keyword>
<dbReference type="CDD" id="cd15550">
    <property type="entry name" value="PHD_MLL5"/>
    <property type="match status" value="1"/>
</dbReference>
<dbReference type="InterPro" id="IPR050951">
    <property type="entry name" value="Retrovirus_Pol_polyprotein"/>
</dbReference>
<keyword evidence="4" id="KW-0540">Nuclease</keyword>
<dbReference type="InterPro" id="IPR043128">
    <property type="entry name" value="Rev_trsase/Diguanyl_cyclase"/>
</dbReference>
<dbReference type="PROSITE" id="PS50994">
    <property type="entry name" value="INTEGRASE"/>
    <property type="match status" value="1"/>
</dbReference>
<dbReference type="FunFam" id="3.30.70.270:FF:000115">
    <property type="entry name" value="Polyprotein of retroviral origin, putative"/>
    <property type="match status" value="1"/>
</dbReference>
<dbReference type="SUPFAM" id="SSF82199">
    <property type="entry name" value="SET domain"/>
    <property type="match status" value="1"/>
</dbReference>
<feature type="region of interest" description="Disordered" evidence="13">
    <location>
        <begin position="1239"/>
        <end position="1260"/>
    </location>
</feature>
<feature type="region of interest" description="Disordered" evidence="13">
    <location>
        <begin position="1993"/>
        <end position="2095"/>
    </location>
</feature>
<feature type="region of interest" description="Disordered" evidence="13">
    <location>
        <begin position="1412"/>
        <end position="1438"/>
    </location>
</feature>
<dbReference type="FunFam" id="3.10.20.370:FF:000001">
    <property type="entry name" value="Retrovirus-related Pol polyprotein from transposon 17.6-like protein"/>
    <property type="match status" value="1"/>
</dbReference>
<keyword evidence="11" id="KW-0695">RNA-directed DNA polymerase</keyword>
<dbReference type="PANTHER" id="PTHR37984">
    <property type="entry name" value="PROTEIN CBG26694"/>
    <property type="match status" value="1"/>
</dbReference>
<dbReference type="InterPro" id="IPR013083">
    <property type="entry name" value="Znf_RING/FYVE/PHD"/>
</dbReference>
<keyword evidence="7 12" id="KW-0863">Zinc-finger</keyword>
<evidence type="ECO:0000256" key="8">
    <source>
        <dbReference type="ARBA" id="ARBA00022801"/>
    </source>
</evidence>
<dbReference type="CDD" id="cd10529">
    <property type="entry name" value="SET_SETD5-like"/>
    <property type="match status" value="1"/>
</dbReference>
<dbReference type="Proteomes" id="UP000046395">
    <property type="component" value="Unassembled WGS sequence"/>
</dbReference>
<dbReference type="SUPFAM" id="SSF57903">
    <property type="entry name" value="FYVE/PHD zinc finger"/>
    <property type="match status" value="1"/>
</dbReference>
<dbReference type="SMART" id="SM00249">
    <property type="entry name" value="PHD"/>
    <property type="match status" value="1"/>
</dbReference>
<dbReference type="SUPFAM" id="SSF53098">
    <property type="entry name" value="Ribonuclease H-like"/>
    <property type="match status" value="1"/>
</dbReference>
<dbReference type="Gene3D" id="2.170.270.10">
    <property type="entry name" value="SET domain"/>
    <property type="match status" value="1"/>
</dbReference>
<protein>
    <recommendedName>
        <fullName evidence="1">RNA-directed DNA polymerase</fullName>
        <ecNumber evidence="1">2.7.7.49</ecNumber>
    </recommendedName>
</protein>
<keyword evidence="10" id="KW-0156">Chromatin regulator</keyword>
<evidence type="ECO:0000256" key="12">
    <source>
        <dbReference type="PROSITE-ProRule" id="PRU00146"/>
    </source>
</evidence>
<feature type="compositionally biased region" description="Low complexity" evidence="13">
    <location>
        <begin position="2028"/>
        <end position="2043"/>
    </location>
</feature>
<dbReference type="InterPro" id="IPR001214">
    <property type="entry name" value="SET_dom"/>
</dbReference>
<evidence type="ECO:0000256" key="6">
    <source>
        <dbReference type="ARBA" id="ARBA00022759"/>
    </source>
</evidence>
<keyword evidence="5" id="KW-0479">Metal-binding</keyword>
<evidence type="ECO:0000256" key="11">
    <source>
        <dbReference type="ARBA" id="ARBA00022918"/>
    </source>
</evidence>
<dbReference type="InterPro" id="IPR000477">
    <property type="entry name" value="RT_dom"/>
</dbReference>
<evidence type="ECO:0000256" key="5">
    <source>
        <dbReference type="ARBA" id="ARBA00022723"/>
    </source>
</evidence>
<dbReference type="InterPro" id="IPR043502">
    <property type="entry name" value="DNA/RNA_pol_sf"/>
</dbReference>
<dbReference type="InterPro" id="IPR001584">
    <property type="entry name" value="Integrase_cat-core"/>
</dbReference>
<accession>A0A5S6QW57</accession>
<dbReference type="Pfam" id="PF17917">
    <property type="entry name" value="RT_RNaseH"/>
    <property type="match status" value="1"/>
</dbReference>
<dbReference type="GO" id="GO:0008270">
    <property type="term" value="F:zinc ion binding"/>
    <property type="evidence" value="ECO:0007669"/>
    <property type="project" value="UniProtKB-KW"/>
</dbReference>
<dbReference type="PANTHER" id="PTHR37984:SF5">
    <property type="entry name" value="PROTEIN NYNRIN-LIKE"/>
    <property type="match status" value="1"/>
</dbReference>
<dbReference type="PROSITE" id="PS50280">
    <property type="entry name" value="SET"/>
    <property type="match status" value="1"/>
</dbReference>
<evidence type="ECO:0000256" key="9">
    <source>
        <dbReference type="ARBA" id="ARBA00022833"/>
    </source>
</evidence>
<keyword evidence="6" id="KW-0255">Endonuclease</keyword>
<dbReference type="Gene3D" id="3.10.10.10">
    <property type="entry name" value="HIV Type 1 Reverse Transcriptase, subunit A, domain 1"/>
    <property type="match status" value="1"/>
</dbReference>
<dbReference type="Pfam" id="PF00665">
    <property type="entry name" value="rve"/>
    <property type="match status" value="1"/>
</dbReference>
<evidence type="ECO:0000256" key="10">
    <source>
        <dbReference type="ARBA" id="ARBA00022853"/>
    </source>
</evidence>
<sequence>MASGESSGIGSLGVMNCVSLPRPFDEGNFGEWLSRFEICSTANRWNDEMKARRLPTLLEGEAFLAYQRLPDDVRGDYRKLTVELKKSLQPAGCTRTAFVQFESMRLRNGESIRAFVHRLTQALDLALPGLDAVSRDRFLLQRFLSALPDHYRRQMLLQGEIGSIEQAIQKTQMLLAFEEMPSALTAAAVGFPVNPPIQQKATSDEERWLRIDRRIDELSKQQTLAIRGTVTLTLRIGRLERRTNFFVAETLVADVILGVDFLAEHRVIIDFQRDLVYGPELGEVKWTNSDQRDQPTEICTIHAREEVLPLESEWLAECEVPNFGADSQYEMPQCPEQFADEVNAFRTLFRTRPGYTTLAEHCINTNAEPVRLPPRRIPENFRQEIAAQVQQMLRAGIIRRSNSPWLSPAVYTRKKNGELRLCVDYRELNKRTKKDSYPLPLPDEVQGRLRNATVFSVLDLHSGFWQLPVRSEDVEKTAFSPGPGLGMFEFVRMPFGLSNGPSSFQRLMDAVLEGFDHALVYIDDILIFSTSVTEHKRDLRAVFERLLKAGLTLRGPKCRIGVAAVTYLGHVFSASGMLPDQKKIESIANWPTPTNATEVRKFLGMASYYRRFIAGFAKMANALHKLTEKCAPFVWSAECQEAFNALKTALTTPPILTLPDVKDTFDLFTDASGEALGAILEQHGKVVAYASRVLRKAERNYSVSEKECLAMVFAVKHFRHYLLGTTFTIHTDHRPLQWLQEQKIDGKFARWALALQEFNFRVKYRPGERNHADPLSRQLNVIQAPCAVAVVEPEITMETLRLAQNEDTCLKQVIQAITEGRRTRDAAPLSWVNWPILKRYRQIWHTLSLREGVLHRCVQVEPKESLEVPVMPKSLQPRLLEVFHDGPVGAHLGTEKMLYRLKQIAYWPGMAKDVEDYCRSCVICQAVKPNRPAPMPLQSMPIGSVWDAVAVDILEVPINKNGNRYILVVQDYFSKWVEAVPLPDQKATTIVKQLISIFCRLGTPKSLHSDQGPNFESAMLKDVLKAFGIKKTRTSAYHPQGDGMVERTNRTLIRMLSTYAMKHEDWEEGLPLVLYAYRTSRHAATHVSPYLLMFGREAKPLPVLDIGTSYQWSPHAAISETVQRVIRATNFAQAHIRVAQERQRRNYDQLAQHRADIQPGDDVLLYLPKQGKLAPRWEAKWRVNMLMGNVNAQISHRDKGSRIVHLNRLRKEYKRTPVNVTEWRPATTYHEQADAVIPAEQASEDTSEETAPQRTRPARLRRSPNWTTDYLEKGMATMLRVGELNGGFESSSVIPTFLDGQRIANGKKLVVSDAYCCSPDASVEDACKSEGASESQGAQCCAPELADSDGSDDKGYCSSPVLDPISFDHCYVSCQRLSWSSDKGKGHVAPRIKTLGSFEQAAEVATKLKQKNGDDRLALGGENLSPSGDNEDEVSEGVQADGSKNINITTGAESACELSLKEGDGHDYFTSSMYSQGSSPDKGVMPATFDYVKPAGSGSTINLSGGFQQLREAQANNPLTSGSGPYGRKGSFICPSSAAAYGCPKLQGAVSPIKESEKTSFNDFTNCTPYAKTNNALNRRPPMISSPSSTAPVLEQVRVVPRSTRSNFDVEDSNQSVYERIRIALEKAEAQKQLLSAKADLSSSSVDKSIEEGNSGPTNPVSADKKQKKKDKEPTKEKIPRKYKKKEALRSAEEDYVTRCLCGFCHNDEFMIQCDRCEVWQHCECLGIKPANVPEKYLCEVCEPRLLPFTSEEANHLQFVKLNASKHGSKKVAEKRKRSQLNGDALVAKEGHKKRARLEDCEPLQQCSAELGKLVKAWQHSPQLDKLAHKLRPSPPCKVLYVAPNVTGLVLVYTLAPDVPILECFGRAALLKECRGQVKAGIPQPNVFLVHDFAVGDSPSVDLCLRFASEEDQWMQHVRRSCHPNSKISVVVDEKGLRFFLVSTTKIEKGEEVCVPFDYDFRKSTGPITCACTSIHETARDHECPVESFNNELEVRKARKKSSSKLSDKETTDKGRKNRVTSTAGWNARRSASAKADSAASGRAVDHDRKPRSRKTHRELISLQQNNNVDRSGETSEGSGSLPSSADYSKGSRREARKMQFILERIERMEHTEQKPKRRRSNKGSSNQNLTPTDGSDKEGSKSSAPTDVEPSMKLKDPFERELFLDVRNEEDANIRRKSQPSESAEDDSKEMSSERSVAMSNEKDEGIGETKRTSASPLHLLTDEDALNIEVSPNMAGNSRNAIGVISLLASAVYLSKCEKEAAAQNASDDVVATETSRKVRKMSIDEYKLLKRDSSESAKNKQRDSIGSDGGRSDLSASTLPSVVEKPSSLSPLCADELLRSVGSNTPSLIPFPMEENVKPQDGSILVDKEGKSTAEPEPESGEELDMDVKRGALADRLDVLRPLFDLQCDEKVTAKDQEVPLVSQQNNLTPYGHPSYYPAQFSNGVCHRFDNYAAYGSSYSTAPCMLPFGFYSRVPPPPSPAMLPQPTIACTAVPSVQCMQPPIAPGAVPAIVPPGYMGNLDYLVMLSGTAAVATTAVALAATDQAVIQKQTPTTGSMHRLSRCFGSESDDGTSSTS</sequence>
<evidence type="ECO:0000259" key="17">
    <source>
        <dbReference type="PROSITE" id="PS50994"/>
    </source>
</evidence>
<keyword evidence="3" id="KW-0548">Nucleotidyltransferase</keyword>
<evidence type="ECO:0000259" key="14">
    <source>
        <dbReference type="PROSITE" id="PS50016"/>
    </source>
</evidence>
<dbReference type="InterPro" id="IPR041588">
    <property type="entry name" value="Integrase_H2C2"/>
</dbReference>
<dbReference type="Gene3D" id="3.30.40.10">
    <property type="entry name" value="Zinc/RING finger domain, C3HC4 (zinc finger)"/>
    <property type="match status" value="1"/>
</dbReference>
<evidence type="ECO:0000256" key="1">
    <source>
        <dbReference type="ARBA" id="ARBA00012493"/>
    </source>
</evidence>
<dbReference type="InterPro" id="IPR036397">
    <property type="entry name" value="RNaseH_sf"/>
</dbReference>
<dbReference type="InterPro" id="IPR041373">
    <property type="entry name" value="RT_RNaseH"/>
</dbReference>
<evidence type="ECO:0000313" key="19">
    <source>
        <dbReference type="WBParaSite" id="TMUE_3000011641.1"/>
    </source>
</evidence>
<dbReference type="Gene3D" id="2.40.70.10">
    <property type="entry name" value="Acid Proteases"/>
    <property type="match status" value="1"/>
</dbReference>
<proteinExistence type="predicted"/>
<dbReference type="Pfam" id="PF00078">
    <property type="entry name" value="RVT_1"/>
    <property type="match status" value="1"/>
</dbReference>
<evidence type="ECO:0000256" key="2">
    <source>
        <dbReference type="ARBA" id="ARBA00022679"/>
    </source>
</evidence>
<feature type="region of interest" description="Disordered" evidence="13">
    <location>
        <begin position="2107"/>
        <end position="2220"/>
    </location>
</feature>
<feature type="domain" description="SET" evidence="15">
    <location>
        <begin position="1835"/>
        <end position="1958"/>
    </location>
</feature>
<dbReference type="Gene3D" id="3.30.420.10">
    <property type="entry name" value="Ribonuclease H-like superfamily/Ribonuclease H"/>
    <property type="match status" value="1"/>
</dbReference>
<evidence type="ECO:0000256" key="4">
    <source>
        <dbReference type="ARBA" id="ARBA00022722"/>
    </source>
</evidence>
<feature type="region of interest" description="Disordered" evidence="13">
    <location>
        <begin position="2554"/>
        <end position="2579"/>
    </location>
</feature>
<dbReference type="GO" id="GO:0016787">
    <property type="term" value="F:hydrolase activity"/>
    <property type="evidence" value="ECO:0007669"/>
    <property type="project" value="UniProtKB-KW"/>
</dbReference>
<feature type="compositionally biased region" description="Basic and acidic residues" evidence="13">
    <location>
        <begin position="2202"/>
        <end position="2213"/>
    </location>
</feature>
<feature type="compositionally biased region" description="Basic and acidic residues" evidence="13">
    <location>
        <begin position="2151"/>
        <end position="2175"/>
    </location>
</feature>
<dbReference type="GO" id="GO:0003964">
    <property type="term" value="F:RNA-directed DNA polymerase activity"/>
    <property type="evidence" value="ECO:0007669"/>
    <property type="project" value="UniProtKB-KW"/>
</dbReference>
<dbReference type="PROSITE" id="PS50016">
    <property type="entry name" value="ZF_PHD_2"/>
    <property type="match status" value="1"/>
</dbReference>
<dbReference type="InterPro" id="IPR046341">
    <property type="entry name" value="SET_dom_sf"/>
</dbReference>
<dbReference type="WBParaSite" id="TMUE_3000011641.1">
    <property type="protein sequence ID" value="TMUE_3000011641.1"/>
    <property type="gene ID" value="WBGene00287520"/>
</dbReference>
<keyword evidence="9" id="KW-0862">Zinc</keyword>
<name>A0A5S6QW57_TRIMR</name>
<evidence type="ECO:0000259" key="15">
    <source>
        <dbReference type="PROSITE" id="PS50280"/>
    </source>
</evidence>
<dbReference type="CDD" id="cd01647">
    <property type="entry name" value="RT_LTR"/>
    <property type="match status" value="1"/>
</dbReference>
<feature type="domain" description="Integrase catalytic" evidence="17">
    <location>
        <begin position="937"/>
        <end position="1097"/>
    </location>
</feature>
<dbReference type="GO" id="GO:0004519">
    <property type="term" value="F:endonuclease activity"/>
    <property type="evidence" value="ECO:0007669"/>
    <property type="project" value="UniProtKB-KW"/>
</dbReference>
<evidence type="ECO:0000256" key="13">
    <source>
        <dbReference type="SAM" id="MobiDB-lite"/>
    </source>
</evidence>
<feature type="region of interest" description="Disordered" evidence="13">
    <location>
        <begin position="1645"/>
        <end position="1685"/>
    </location>
</feature>
<feature type="compositionally biased region" description="Basic and acidic residues" evidence="13">
    <location>
        <begin position="2295"/>
        <end position="2308"/>
    </location>
</feature>
<evidence type="ECO:0000256" key="7">
    <source>
        <dbReference type="ARBA" id="ARBA00022771"/>
    </source>
</evidence>
<feature type="compositionally biased region" description="Basic and acidic residues" evidence="13">
    <location>
        <begin position="2006"/>
        <end position="2015"/>
    </location>
</feature>
<evidence type="ECO:0000313" key="18">
    <source>
        <dbReference type="Proteomes" id="UP000046395"/>
    </source>
</evidence>
<dbReference type="EC" id="2.7.7.49" evidence="1"/>
<dbReference type="Gene3D" id="3.10.20.370">
    <property type="match status" value="1"/>
</dbReference>
<dbReference type="InterPro" id="IPR021109">
    <property type="entry name" value="Peptidase_aspartic_dom_sf"/>
</dbReference>
<dbReference type="FunFam" id="1.10.340.70:FF:000001">
    <property type="entry name" value="Retrovirus-related Pol polyprotein from transposon gypsy-like Protein"/>
    <property type="match status" value="1"/>
</dbReference>
<dbReference type="Gene3D" id="3.30.70.270">
    <property type="match status" value="2"/>
</dbReference>